<dbReference type="EMBL" id="JADCKQ010000004">
    <property type="protein sequence ID" value="MBI1493437.1"/>
    <property type="molecule type" value="Genomic_DNA"/>
</dbReference>
<accession>A0A8J7IED5</accession>
<proteinExistence type="predicted"/>
<gene>
    <name evidence="1" type="ORF">H1D41_07305</name>
</gene>
<keyword evidence="2" id="KW-1185">Reference proteome</keyword>
<name>A0A8J7IED5_9RHOB</name>
<sequence length="168" mass="18834">MSNAAFHWDGEAMVPVPVHRKRCDELFVIGETYHLEEVKQRSMRSHRHYFASVAEAWKNLPESFGMEPWAQSADHLRAYALIKTGYCDTQTFACSSKAEAARWAGNMRPMDEYSVVVARGDTVYRFTAQSQSTKAMGAENFAASKTAVLDFVSNLIGTTSKELQRNAA</sequence>
<dbReference type="AlphaFoldDB" id="A0A8J7IED5"/>
<organism evidence="1 2">
    <name type="scientific">Halocynthiibacter styelae</name>
    <dbReference type="NCBI Taxonomy" id="2761955"/>
    <lineage>
        <taxon>Bacteria</taxon>
        <taxon>Pseudomonadati</taxon>
        <taxon>Pseudomonadota</taxon>
        <taxon>Alphaproteobacteria</taxon>
        <taxon>Rhodobacterales</taxon>
        <taxon>Paracoccaceae</taxon>
        <taxon>Halocynthiibacter</taxon>
    </lineage>
</organism>
<evidence type="ECO:0000313" key="1">
    <source>
        <dbReference type="EMBL" id="MBI1493437.1"/>
    </source>
</evidence>
<protein>
    <submittedName>
        <fullName evidence="1">Uncharacterized protein</fullName>
    </submittedName>
</protein>
<comment type="caution">
    <text evidence="1">The sequence shown here is derived from an EMBL/GenBank/DDBJ whole genome shotgun (WGS) entry which is preliminary data.</text>
</comment>
<evidence type="ECO:0000313" key="2">
    <source>
        <dbReference type="Proteomes" id="UP000640583"/>
    </source>
</evidence>
<reference evidence="1" key="1">
    <citation type="submission" date="2020-10" db="EMBL/GenBank/DDBJ databases">
        <title>Paenihalocynthiibacter styelae gen. nov., sp. nov., isolated from stalked sea squirt Styela clava.</title>
        <authorList>
            <person name="Kim Y.-O."/>
            <person name="Yoon J.-H."/>
        </authorList>
    </citation>
    <scope>NUCLEOTIDE SEQUENCE</scope>
    <source>
        <strain evidence="1">MYP1-1</strain>
    </source>
</reference>
<dbReference type="RefSeq" id="WP_228848269.1">
    <property type="nucleotide sequence ID" value="NZ_JADCKQ010000004.1"/>
</dbReference>
<dbReference type="Proteomes" id="UP000640583">
    <property type="component" value="Unassembled WGS sequence"/>
</dbReference>